<dbReference type="Gene3D" id="3.40.109.10">
    <property type="entry name" value="NADH Oxidase"/>
    <property type="match status" value="1"/>
</dbReference>
<gene>
    <name evidence="4" type="ORF">FE782_25545</name>
</gene>
<dbReference type="OrthoDB" id="9782629at2"/>
<evidence type="ECO:0000313" key="4">
    <source>
        <dbReference type="EMBL" id="TLS49481.1"/>
    </source>
</evidence>
<comment type="caution">
    <text evidence="4">The sequence shown here is derived from an EMBL/GenBank/DDBJ whole genome shotgun (WGS) entry which is preliminary data.</text>
</comment>
<dbReference type="PANTHER" id="PTHR43673:SF3">
    <property type="entry name" value="NAD(P)H NITROREDUCTASE YODC-RELATED"/>
    <property type="match status" value="1"/>
</dbReference>
<evidence type="ECO:0000256" key="1">
    <source>
        <dbReference type="ARBA" id="ARBA00007118"/>
    </source>
</evidence>
<comment type="similarity">
    <text evidence="1">Belongs to the nitroreductase family.</text>
</comment>
<dbReference type="AlphaFoldDB" id="A0A5R9G115"/>
<dbReference type="Proteomes" id="UP000309676">
    <property type="component" value="Unassembled WGS sequence"/>
</dbReference>
<reference evidence="4 5" key="1">
    <citation type="submission" date="2019-05" db="EMBL/GenBank/DDBJ databases">
        <authorList>
            <person name="Narsing Rao M.P."/>
            <person name="Li W.J."/>
        </authorList>
    </citation>
    <scope>NUCLEOTIDE SEQUENCE [LARGE SCALE GENOMIC DNA]</scope>
    <source>
        <strain evidence="4 5">SYSU_K30003</strain>
    </source>
</reference>
<keyword evidence="2" id="KW-0560">Oxidoreductase</keyword>
<name>A0A5R9G115_9BACL</name>
<dbReference type="InterPro" id="IPR000415">
    <property type="entry name" value="Nitroreductase-like"/>
</dbReference>
<keyword evidence="5" id="KW-1185">Reference proteome</keyword>
<dbReference type="CDD" id="cd02137">
    <property type="entry name" value="MhqN-like"/>
    <property type="match status" value="1"/>
</dbReference>
<dbReference type="GO" id="GO:0016491">
    <property type="term" value="F:oxidoreductase activity"/>
    <property type="evidence" value="ECO:0007669"/>
    <property type="project" value="UniProtKB-KW"/>
</dbReference>
<dbReference type="Pfam" id="PF00881">
    <property type="entry name" value="Nitroreductase"/>
    <property type="match status" value="1"/>
</dbReference>
<evidence type="ECO:0000259" key="3">
    <source>
        <dbReference type="Pfam" id="PF00881"/>
    </source>
</evidence>
<dbReference type="RefSeq" id="WP_138197199.1">
    <property type="nucleotide sequence ID" value="NZ_VCIW01000021.1"/>
</dbReference>
<dbReference type="PANTHER" id="PTHR43673">
    <property type="entry name" value="NAD(P)H NITROREDUCTASE YDGI-RELATED"/>
    <property type="match status" value="1"/>
</dbReference>
<evidence type="ECO:0000256" key="2">
    <source>
        <dbReference type="ARBA" id="ARBA00023002"/>
    </source>
</evidence>
<proteinExistence type="inferred from homology"/>
<feature type="domain" description="Nitroreductase" evidence="3">
    <location>
        <begin position="20"/>
        <end position="193"/>
    </location>
</feature>
<evidence type="ECO:0000313" key="5">
    <source>
        <dbReference type="Proteomes" id="UP000309676"/>
    </source>
</evidence>
<accession>A0A5R9G115</accession>
<dbReference type="SUPFAM" id="SSF55469">
    <property type="entry name" value="FMN-dependent nitroreductase-like"/>
    <property type="match status" value="1"/>
</dbReference>
<organism evidence="4 5">
    <name type="scientific">Paenibacillus antri</name>
    <dbReference type="NCBI Taxonomy" id="2582848"/>
    <lineage>
        <taxon>Bacteria</taxon>
        <taxon>Bacillati</taxon>
        <taxon>Bacillota</taxon>
        <taxon>Bacilli</taxon>
        <taxon>Bacillales</taxon>
        <taxon>Paenibacillaceae</taxon>
        <taxon>Paenibacillus</taxon>
    </lineage>
</organism>
<dbReference type="InterPro" id="IPR029479">
    <property type="entry name" value="Nitroreductase"/>
</dbReference>
<protein>
    <submittedName>
        <fullName evidence="4">Nitroreductase family protein</fullName>
    </submittedName>
</protein>
<sequence length="215" mass="23665">MEPTVIEKAPRTPETIRVMEERHSVRAYEPGIAMPREDLDAILRAAGTAPSSWNLQPWKFLAIEDAALREKLLPIANHQRQVVESSAVVAVLGDLEGHRNAELVYGERVKSGAMSAEIKDTLVGQVERAYGSGTFARDEAFLNGGFAAMQLMLAAKALGYETCPMGGFRKDAFIEAFRVPERYVPLLLISIGKPAKAAHPSTRFPLEETVVRDTF</sequence>
<dbReference type="EMBL" id="VCIW01000021">
    <property type="protein sequence ID" value="TLS49481.1"/>
    <property type="molecule type" value="Genomic_DNA"/>
</dbReference>